<name>A0A2W4XP88_9CYAN</name>
<evidence type="ECO:0000313" key="3">
    <source>
        <dbReference type="Proteomes" id="UP000249794"/>
    </source>
</evidence>
<dbReference type="Proteomes" id="UP000249794">
    <property type="component" value="Unassembled WGS sequence"/>
</dbReference>
<feature type="region of interest" description="Disordered" evidence="1">
    <location>
        <begin position="91"/>
        <end position="133"/>
    </location>
</feature>
<evidence type="ECO:0000313" key="2">
    <source>
        <dbReference type="EMBL" id="PZO58017.1"/>
    </source>
</evidence>
<dbReference type="EMBL" id="QBMP01000041">
    <property type="protein sequence ID" value="PZO58017.1"/>
    <property type="molecule type" value="Genomic_DNA"/>
</dbReference>
<evidence type="ECO:0000256" key="1">
    <source>
        <dbReference type="SAM" id="MobiDB-lite"/>
    </source>
</evidence>
<reference evidence="3" key="1">
    <citation type="submission" date="2018-04" db="EMBL/GenBank/DDBJ databases">
        <authorList>
            <person name="Cornet L."/>
        </authorList>
    </citation>
    <scope>NUCLEOTIDE SEQUENCE [LARGE SCALE GENOMIC DNA]</scope>
</reference>
<gene>
    <name evidence="2" type="ORF">DCF15_06030</name>
</gene>
<comment type="caution">
    <text evidence="2">The sequence shown here is derived from an EMBL/GenBank/DDBJ whole genome shotgun (WGS) entry which is preliminary data.</text>
</comment>
<dbReference type="AlphaFoldDB" id="A0A2W4XP88"/>
<accession>A0A2W4XP88</accession>
<proteinExistence type="predicted"/>
<reference evidence="2 3" key="2">
    <citation type="submission" date="2018-06" db="EMBL/GenBank/DDBJ databases">
        <title>Metagenomic assembly of (sub)arctic Cyanobacteria and their associated microbiome from non-axenic cultures.</title>
        <authorList>
            <person name="Baurain D."/>
        </authorList>
    </citation>
    <scope>NUCLEOTIDE SEQUENCE [LARGE SCALE GENOMIC DNA]</scope>
    <source>
        <strain evidence="2">ULC027bin1</strain>
    </source>
</reference>
<protein>
    <submittedName>
        <fullName evidence="2">Uncharacterized protein</fullName>
    </submittedName>
</protein>
<feature type="compositionally biased region" description="Basic and acidic residues" evidence="1">
    <location>
        <begin position="100"/>
        <end position="110"/>
    </location>
</feature>
<sequence>MVEVVQLGKLRRTKPSSSSAERIRKLLPTIEHYRSEGYGLTEIYSALVEEGLWPKTFNTFKCYYYSERRVRGDAAQKSICQQGEINGIKANADVPASGGKVEEEKKEKIQVPDVESLTGVSGSEKPSKKRRKIDFSVTLEEHQKLAASRFYK</sequence>
<organism evidence="2 3">
    <name type="scientific">Phormidesmis priestleyi</name>
    <dbReference type="NCBI Taxonomy" id="268141"/>
    <lineage>
        <taxon>Bacteria</taxon>
        <taxon>Bacillati</taxon>
        <taxon>Cyanobacteriota</taxon>
        <taxon>Cyanophyceae</taxon>
        <taxon>Leptolyngbyales</taxon>
        <taxon>Leptolyngbyaceae</taxon>
        <taxon>Phormidesmis</taxon>
    </lineage>
</organism>